<comment type="subcellular location">
    <subcellularLocation>
        <location evidence="2">Cell membrane</location>
        <topology evidence="2">Lipid-anchor</topology>
    </subcellularLocation>
</comment>
<keyword evidence="2" id="KW-0472">Membrane</keyword>
<dbReference type="Gene3D" id="2.20.200.10">
    <property type="entry name" value="Outer membrane efflux proteins (OEP)"/>
    <property type="match status" value="1"/>
</dbReference>
<dbReference type="RefSeq" id="WP_176622314.1">
    <property type="nucleotide sequence ID" value="NZ_JACHXV010000001.1"/>
</dbReference>
<dbReference type="NCBIfam" id="TIGR01845">
    <property type="entry name" value="outer_NodT"/>
    <property type="match status" value="1"/>
</dbReference>
<dbReference type="EMBL" id="JACHXV010000001">
    <property type="protein sequence ID" value="MBB3172447.1"/>
    <property type="molecule type" value="Genomic_DNA"/>
</dbReference>
<evidence type="ECO:0000256" key="3">
    <source>
        <dbReference type="SAM" id="MobiDB-lite"/>
    </source>
</evidence>
<sequence length="503" mass="52887">MPLPFPFLPRLACPCLLSILLAGCAVGPDFHRPSIDGPSRVSEQPIAQRTASAKIGGGEAQTLSAGADLPGQWWTLFGSRALTALVATAMRDSPTIEAADAALRQAQEKTLQQTGTLFPSISGTISRTRSEQPEAYLGIPGPAPTISAYSAQLNLSYTLDIWGGLRRAIEQQQAGADYQRFQLEQAYLTLTSGVAASAVQAASLAGQIAVQKALIGFEQKQLDTVHAQFEAGGATGTDLATQQAQLAQAQTILVPLLTELAQTRDQLAAYLGRAPSQAALPDFDLDDFTLPETVPVSVPSALLAQRPDIRAAEALLHQQTAALGVAIAARLPNVTLTAGVGTTAADVHQMFSPTNGMWSLVNQAVQPIFDAGQLLHAQRAQRAAMEQAAAQWRQTVVAAFQNVADVLAALQNDAVGLRAALTAADAAQRGLSLASLQFKLGGVSYLSVLTAQQTYQTASLTLIRARAARYADTIALFAALGGGWWNRHDMPPPPPGLLSSPLP</sequence>
<keyword evidence="2" id="KW-1134">Transmembrane beta strand</keyword>
<organism evidence="5 7">
    <name type="scientific">Endobacter medicaginis</name>
    <dbReference type="NCBI Taxonomy" id="1181271"/>
    <lineage>
        <taxon>Bacteria</taxon>
        <taxon>Pseudomonadati</taxon>
        <taxon>Pseudomonadota</taxon>
        <taxon>Alphaproteobacteria</taxon>
        <taxon>Acetobacterales</taxon>
        <taxon>Acetobacteraceae</taxon>
        <taxon>Endobacter</taxon>
    </lineage>
</organism>
<dbReference type="InterPro" id="IPR003423">
    <property type="entry name" value="OMP_efflux"/>
</dbReference>
<keyword evidence="2" id="KW-0732">Signal</keyword>
<evidence type="ECO:0000313" key="6">
    <source>
        <dbReference type="Proteomes" id="UP000557688"/>
    </source>
</evidence>
<dbReference type="PANTHER" id="PTHR30203:SF33">
    <property type="entry name" value="BLR4455 PROTEIN"/>
    <property type="match status" value="1"/>
</dbReference>
<name>A0A850NNE9_9PROT</name>
<gene>
    <name evidence="4" type="ORF">FHR90_000253</name>
    <name evidence="5" type="ORF">HUK83_04220</name>
</gene>
<keyword evidence="2 4" id="KW-0449">Lipoprotein</keyword>
<protein>
    <submittedName>
        <fullName evidence="5">Efflux transporter outer membrane subunit</fullName>
    </submittedName>
    <submittedName>
        <fullName evidence="4">NodT family efflux transporter outer membrane factor (OMF) lipoprotein</fullName>
    </submittedName>
</protein>
<dbReference type="Pfam" id="PF02321">
    <property type="entry name" value="OEP"/>
    <property type="match status" value="2"/>
</dbReference>
<evidence type="ECO:0000313" key="4">
    <source>
        <dbReference type="EMBL" id="MBB3172447.1"/>
    </source>
</evidence>
<evidence type="ECO:0000313" key="7">
    <source>
        <dbReference type="Proteomes" id="UP000565205"/>
    </source>
</evidence>
<dbReference type="Gene3D" id="1.20.1600.10">
    <property type="entry name" value="Outer membrane efflux proteins (OEP)"/>
    <property type="match status" value="1"/>
</dbReference>
<feature type="compositionally biased region" description="Polar residues" evidence="3">
    <location>
        <begin position="41"/>
        <end position="51"/>
    </location>
</feature>
<dbReference type="Proteomes" id="UP000557688">
    <property type="component" value="Unassembled WGS sequence"/>
</dbReference>
<reference evidence="4 6" key="2">
    <citation type="submission" date="2020-08" db="EMBL/GenBank/DDBJ databases">
        <title>Genomic Encyclopedia of Type Strains, Phase III (KMG-III): the genomes of soil and plant-associated and newly described type strains.</title>
        <authorList>
            <person name="Whitman W."/>
        </authorList>
    </citation>
    <scope>NUCLEOTIDE SEQUENCE [LARGE SCALE GENOMIC DNA]</scope>
    <source>
        <strain evidence="4 6">CECT 8088</strain>
    </source>
</reference>
<evidence type="ECO:0000313" key="5">
    <source>
        <dbReference type="EMBL" id="NVN29540.1"/>
    </source>
</evidence>
<keyword evidence="2" id="KW-0564">Palmitate</keyword>
<dbReference type="InterPro" id="IPR010131">
    <property type="entry name" value="MdtP/NodT-like"/>
</dbReference>
<feature type="signal peptide" evidence="2">
    <location>
        <begin position="1"/>
        <end position="27"/>
    </location>
</feature>
<dbReference type="EMBL" id="JABXXQ010000045">
    <property type="protein sequence ID" value="NVN29540.1"/>
    <property type="molecule type" value="Genomic_DNA"/>
</dbReference>
<keyword evidence="2" id="KW-0812">Transmembrane</keyword>
<dbReference type="Proteomes" id="UP000565205">
    <property type="component" value="Unassembled WGS sequence"/>
</dbReference>
<reference evidence="5 7" key="1">
    <citation type="submission" date="2020-06" db="EMBL/GenBank/DDBJ databases">
        <title>Description of novel acetic acid bacteria.</title>
        <authorList>
            <person name="Sombolestani A."/>
        </authorList>
    </citation>
    <scope>NUCLEOTIDE SEQUENCE [LARGE SCALE GENOMIC DNA]</scope>
    <source>
        <strain evidence="5 7">LMG 26838</strain>
    </source>
</reference>
<feature type="chain" id="PRO_5036509785" evidence="2">
    <location>
        <begin position="28"/>
        <end position="503"/>
    </location>
</feature>
<keyword evidence="6" id="KW-1185">Reference proteome</keyword>
<evidence type="ECO:0000256" key="2">
    <source>
        <dbReference type="RuleBase" id="RU362097"/>
    </source>
</evidence>
<dbReference type="AlphaFoldDB" id="A0A850NNE9"/>
<comment type="caution">
    <text evidence="5">The sequence shown here is derived from an EMBL/GenBank/DDBJ whole genome shotgun (WGS) entry which is preliminary data.</text>
</comment>
<evidence type="ECO:0000256" key="1">
    <source>
        <dbReference type="ARBA" id="ARBA00007613"/>
    </source>
</evidence>
<dbReference type="GO" id="GO:0005886">
    <property type="term" value="C:plasma membrane"/>
    <property type="evidence" value="ECO:0007669"/>
    <property type="project" value="UniProtKB-SubCell"/>
</dbReference>
<dbReference type="PANTHER" id="PTHR30203">
    <property type="entry name" value="OUTER MEMBRANE CATION EFFLUX PROTEIN"/>
    <property type="match status" value="1"/>
</dbReference>
<dbReference type="SUPFAM" id="SSF56954">
    <property type="entry name" value="Outer membrane efflux proteins (OEP)"/>
    <property type="match status" value="1"/>
</dbReference>
<dbReference type="GO" id="GO:0015562">
    <property type="term" value="F:efflux transmembrane transporter activity"/>
    <property type="evidence" value="ECO:0007669"/>
    <property type="project" value="InterPro"/>
</dbReference>
<accession>A0A850NNE9</accession>
<comment type="similarity">
    <text evidence="1 2">Belongs to the outer membrane factor (OMF) (TC 1.B.17) family.</text>
</comment>
<feature type="region of interest" description="Disordered" evidence="3">
    <location>
        <begin position="35"/>
        <end position="57"/>
    </location>
</feature>
<proteinExistence type="inferred from homology"/>